<feature type="transmembrane region" description="Helical" evidence="6">
    <location>
        <begin position="669"/>
        <end position="690"/>
    </location>
</feature>
<dbReference type="SUPFAM" id="SSF74650">
    <property type="entry name" value="Galactose mutarotase-like"/>
    <property type="match status" value="1"/>
</dbReference>
<gene>
    <name evidence="10" type="ORF">PAMC26577_21800</name>
</gene>
<proteinExistence type="inferred from homology"/>
<evidence type="ECO:0000259" key="9">
    <source>
        <dbReference type="Pfam" id="PF03636"/>
    </source>
</evidence>
<dbReference type="InterPro" id="IPR037018">
    <property type="entry name" value="GH65_N"/>
</dbReference>
<dbReference type="SUPFAM" id="SSF48208">
    <property type="entry name" value="Six-hairpin glycosidases"/>
    <property type="match status" value="1"/>
</dbReference>
<keyword evidence="6" id="KW-0472">Membrane</keyword>
<sequence length="766" mass="84430">MTVATTLSGALTPTDDCEWIIEEAGYDPLREGSRGSRFAISNGFLGVRGARAIHRGGRWVGASRTLVAGLFDTADEEHAIPGLIAAPNWLQVRILRDGVPLTHRQGDGKSQHRILDLRRGLLLTDARLSNADVVWVRLRSLHLASLSHRAIGLQLIQMEFEQGEAEITLNASLEVSDTSLLPERVEQGLGVWNTTSSGKRLAMATALTLLIDGVDIDPTSSSPLQWSWRWTSHPGQVVCLARTVAVTCGVAGELHPGQDAIGALDVVRKLGWSDVVAAHETAWTKRWHCSDVEIEGDAAAQRALRFALYHLNGAANPDDEHVSIAARALTGDDYRGHVFWDTEIYLLPFFTLTWPLAARALLMYRFHTLDGARAKAAELGWRGALYAWESADTGAETCPLHVIGPDRKLVEVKCGRQEQHISADIAYAVWQYWQATGDDVFMRDAGAEILMETARFWSSRARPEPDGHCHVRGVIGPDEYHESIDDNSFTNVMARCNIRRALDVVEWLRARWPEQWGSLAVRLALSDAELEQWRTIAETIMTGFNPKTGLFEQFAGFFSLDDVDLSRYASRSVPIDVILGPEQTRKSQIVKQADVVALLALLPDEFPGDTGAKNFGYYAPRCAHGSSLSLAMHGVVAARLGETEAALDYFRHTSAIDLEDNHAAMDGGVHIAALGGIWSMVVFGFAGLALHADHLTLNPRIPAAWQSLRFGLQWRGRYLKIKIEHATASLEVTLDVGEPMTLVVNGKAFSLSREQPLWVLTNFSSR</sequence>
<dbReference type="InterPro" id="IPR005196">
    <property type="entry name" value="Glyco_hydro_65_N"/>
</dbReference>
<dbReference type="GO" id="GO:0030246">
    <property type="term" value="F:carbohydrate binding"/>
    <property type="evidence" value="ECO:0007669"/>
    <property type="project" value="InterPro"/>
</dbReference>
<dbReference type="Pfam" id="PF03633">
    <property type="entry name" value="Glyco_hydro_65C"/>
    <property type="match status" value="1"/>
</dbReference>
<comment type="caution">
    <text evidence="10">The sequence shown here is derived from an EMBL/GenBank/DDBJ whole genome shotgun (WGS) entry which is preliminary data.</text>
</comment>
<evidence type="ECO:0000256" key="6">
    <source>
        <dbReference type="SAM" id="Phobius"/>
    </source>
</evidence>
<keyword evidence="3" id="KW-0808">Transferase</keyword>
<dbReference type="InterPro" id="IPR005194">
    <property type="entry name" value="Glyco_hydro_65_C"/>
</dbReference>
<dbReference type="Proteomes" id="UP000195221">
    <property type="component" value="Unassembled WGS sequence"/>
</dbReference>
<dbReference type="Gene3D" id="2.70.98.40">
    <property type="entry name" value="Glycoside hydrolase, family 65, N-terminal domain"/>
    <property type="match status" value="1"/>
</dbReference>
<evidence type="ECO:0000256" key="3">
    <source>
        <dbReference type="ARBA" id="ARBA00022679"/>
    </source>
</evidence>
<dbReference type="Gene3D" id="1.50.10.10">
    <property type="match status" value="1"/>
</dbReference>
<feature type="active site" description="Proton donor" evidence="4">
    <location>
        <position position="479"/>
    </location>
</feature>
<dbReference type="PANTHER" id="PTHR11051:SF8">
    <property type="entry name" value="PROTEIN-GLUCOSYLGALACTOSYLHYDROXYLYSINE GLUCOSIDASE"/>
    <property type="match status" value="1"/>
</dbReference>
<dbReference type="GO" id="GO:0004553">
    <property type="term" value="F:hydrolase activity, hydrolyzing O-glycosyl compounds"/>
    <property type="evidence" value="ECO:0007669"/>
    <property type="project" value="TreeGrafter"/>
</dbReference>
<keyword evidence="2" id="KW-0328">Glycosyltransferase</keyword>
<evidence type="ECO:0000256" key="4">
    <source>
        <dbReference type="PIRSR" id="PIRSR036289-50"/>
    </source>
</evidence>
<dbReference type="InterPro" id="IPR005195">
    <property type="entry name" value="Glyco_hydro_65_M"/>
</dbReference>
<dbReference type="AlphaFoldDB" id="A0A242MMB7"/>
<reference evidence="10 11" key="1">
    <citation type="submission" date="2017-03" db="EMBL/GenBank/DDBJ databases">
        <title>Genome analysis of strain PAMC 26577.</title>
        <authorList>
            <person name="Oh H.-M."/>
            <person name="Yang J.-A."/>
        </authorList>
    </citation>
    <scope>NUCLEOTIDE SEQUENCE [LARGE SCALE GENOMIC DNA]</scope>
    <source>
        <strain evidence="10 11">PAMC 26577</strain>
    </source>
</reference>
<dbReference type="RefSeq" id="WP_075357721.1">
    <property type="nucleotide sequence ID" value="NZ_MSRG01000014.1"/>
</dbReference>
<dbReference type="PIRSF" id="PIRSF036289">
    <property type="entry name" value="Glycosyl_hydrolase_malt_phosph"/>
    <property type="match status" value="1"/>
</dbReference>
<evidence type="ECO:0000313" key="11">
    <source>
        <dbReference type="Proteomes" id="UP000195221"/>
    </source>
</evidence>
<dbReference type="Gene3D" id="2.60.420.10">
    <property type="entry name" value="Maltose phosphorylase, domain 3"/>
    <property type="match status" value="1"/>
</dbReference>
<keyword evidence="6" id="KW-1133">Transmembrane helix</keyword>
<dbReference type="InterPro" id="IPR017045">
    <property type="entry name" value="Malt_Pase/Glycosyl_Hdrlase"/>
</dbReference>
<dbReference type="GO" id="GO:0005975">
    <property type="term" value="P:carbohydrate metabolic process"/>
    <property type="evidence" value="ECO:0007669"/>
    <property type="project" value="InterPro"/>
</dbReference>
<comment type="similarity">
    <text evidence="1">Belongs to the glycosyl hydrolase 65 family.</text>
</comment>
<dbReference type="Pfam" id="PF03636">
    <property type="entry name" value="Glyco_hydro_65N"/>
    <property type="match status" value="1"/>
</dbReference>
<dbReference type="InterPro" id="IPR012341">
    <property type="entry name" value="6hp_glycosidase-like_sf"/>
</dbReference>
<dbReference type="InterPro" id="IPR008928">
    <property type="entry name" value="6-hairpin_glycosidase_sf"/>
</dbReference>
<dbReference type="EMBL" id="NBTZ01000095">
    <property type="protein sequence ID" value="OTP72132.1"/>
    <property type="molecule type" value="Genomic_DNA"/>
</dbReference>
<evidence type="ECO:0000256" key="5">
    <source>
        <dbReference type="PIRSR" id="PIRSR036289-51"/>
    </source>
</evidence>
<feature type="binding site" evidence="5">
    <location>
        <begin position="340"/>
        <end position="341"/>
    </location>
    <ligand>
        <name>substrate</name>
    </ligand>
</feature>
<protein>
    <submittedName>
        <fullName evidence="10">Maltose phosphorylase / Trehalose phosphorylase</fullName>
    </submittedName>
</protein>
<feature type="domain" description="Glycoside hydrolase family 65 central catalytic" evidence="7">
    <location>
        <begin position="305"/>
        <end position="678"/>
    </location>
</feature>
<keyword evidence="6" id="KW-0812">Transmembrane</keyword>
<evidence type="ECO:0000259" key="8">
    <source>
        <dbReference type="Pfam" id="PF03633"/>
    </source>
</evidence>
<evidence type="ECO:0000256" key="1">
    <source>
        <dbReference type="ARBA" id="ARBA00006768"/>
    </source>
</evidence>
<dbReference type="InterPro" id="IPR011013">
    <property type="entry name" value="Gal_mutarotase_sf_dom"/>
</dbReference>
<evidence type="ECO:0000313" key="10">
    <source>
        <dbReference type="EMBL" id="OTP72132.1"/>
    </source>
</evidence>
<accession>A0A242MMB7</accession>
<dbReference type="PANTHER" id="PTHR11051">
    <property type="entry name" value="GLYCOSYL HYDROLASE-RELATED"/>
    <property type="match status" value="1"/>
</dbReference>
<evidence type="ECO:0000256" key="2">
    <source>
        <dbReference type="ARBA" id="ARBA00022676"/>
    </source>
</evidence>
<dbReference type="Pfam" id="PF03632">
    <property type="entry name" value="Glyco_hydro_65m"/>
    <property type="match status" value="1"/>
</dbReference>
<name>A0A242MMB7_CABSO</name>
<dbReference type="GO" id="GO:0016757">
    <property type="term" value="F:glycosyltransferase activity"/>
    <property type="evidence" value="ECO:0007669"/>
    <property type="project" value="UniProtKB-KW"/>
</dbReference>
<feature type="domain" description="Glycoside hydrolase family 65 C-terminal" evidence="8">
    <location>
        <begin position="690"/>
        <end position="751"/>
    </location>
</feature>
<evidence type="ECO:0000259" key="7">
    <source>
        <dbReference type="Pfam" id="PF03632"/>
    </source>
</evidence>
<organism evidence="10 11">
    <name type="scientific">Caballeronia sordidicola</name>
    <name type="common">Burkholderia sordidicola</name>
    <dbReference type="NCBI Taxonomy" id="196367"/>
    <lineage>
        <taxon>Bacteria</taxon>
        <taxon>Pseudomonadati</taxon>
        <taxon>Pseudomonadota</taxon>
        <taxon>Betaproteobacteria</taxon>
        <taxon>Burkholderiales</taxon>
        <taxon>Burkholderiaceae</taxon>
        <taxon>Caballeronia</taxon>
    </lineage>
</organism>
<feature type="domain" description="Glycoside hydrolase family 65 N-terminal" evidence="9">
    <location>
        <begin position="23"/>
        <end position="247"/>
    </location>
</feature>
<feature type="binding site" evidence="5">
    <location>
        <begin position="591"/>
        <end position="592"/>
    </location>
    <ligand>
        <name>substrate</name>
    </ligand>
</feature>